<feature type="signal peptide" evidence="13">
    <location>
        <begin position="1"/>
        <end position="28"/>
    </location>
</feature>
<feature type="chain" id="PRO_5046771315" evidence="13">
    <location>
        <begin position="29"/>
        <end position="741"/>
    </location>
</feature>
<keyword evidence="8 12" id="KW-0798">TonB box</keyword>
<keyword evidence="17" id="KW-1185">Reference proteome</keyword>
<evidence type="ECO:0000256" key="11">
    <source>
        <dbReference type="PROSITE-ProRule" id="PRU01360"/>
    </source>
</evidence>
<keyword evidence="6" id="KW-0408">Iron</keyword>
<dbReference type="SUPFAM" id="SSF56935">
    <property type="entry name" value="Porins"/>
    <property type="match status" value="1"/>
</dbReference>
<keyword evidence="7" id="KW-0406">Ion transport</keyword>
<comment type="subcellular location">
    <subcellularLocation>
        <location evidence="1 11">Cell outer membrane</location>
        <topology evidence="1 11">Multi-pass membrane protein</topology>
    </subcellularLocation>
</comment>
<dbReference type="Pfam" id="PF07715">
    <property type="entry name" value="Plug"/>
    <property type="match status" value="1"/>
</dbReference>
<evidence type="ECO:0000256" key="9">
    <source>
        <dbReference type="ARBA" id="ARBA00023136"/>
    </source>
</evidence>
<evidence type="ECO:0000313" key="17">
    <source>
        <dbReference type="Proteomes" id="UP001224392"/>
    </source>
</evidence>
<evidence type="ECO:0000256" key="7">
    <source>
        <dbReference type="ARBA" id="ARBA00023065"/>
    </source>
</evidence>
<dbReference type="EMBL" id="BSYJ01000002">
    <property type="protein sequence ID" value="GMG86869.1"/>
    <property type="molecule type" value="Genomic_DNA"/>
</dbReference>
<dbReference type="InterPro" id="IPR036942">
    <property type="entry name" value="Beta-barrel_TonB_sf"/>
</dbReference>
<evidence type="ECO:0000259" key="14">
    <source>
        <dbReference type="Pfam" id="PF00593"/>
    </source>
</evidence>
<gene>
    <name evidence="16" type="ORF">MNKW57_11900</name>
</gene>
<evidence type="ECO:0000256" key="3">
    <source>
        <dbReference type="ARBA" id="ARBA00022452"/>
    </source>
</evidence>
<feature type="domain" description="TonB-dependent receptor-like beta-barrel" evidence="14">
    <location>
        <begin position="276"/>
        <end position="707"/>
    </location>
</feature>
<evidence type="ECO:0000313" key="16">
    <source>
        <dbReference type="EMBL" id="GMG86869.1"/>
    </source>
</evidence>
<dbReference type="Gene3D" id="2.40.170.20">
    <property type="entry name" value="TonB-dependent receptor, beta-barrel domain"/>
    <property type="match status" value="1"/>
</dbReference>
<comment type="similarity">
    <text evidence="11 12">Belongs to the TonB-dependent receptor family.</text>
</comment>
<sequence length="741" mass="80012">MKGQTIKLNKLTFAIAAAVAASASSVAAQESGYTLEEVTVTAQKRVQTLQEVPISVATMQDEKVDAMLSGGGDILNVAAAVPGLYAESSNGRAAPRFYIRGLGNTDFDLAASQPVSVVMDDVVMENVILKSFPLFDVEQVEVIRGPQGTLFGRNTTAGIVKFDTVKPSFDTDAKFKSSVGSFGTQDLEGAFGTSIIDGKLAARFAAVSRHRNDWIDNDYTGEKDAMGGHRDVAYRGSFLWTPTDDLSVLLSHQERELEGTASIFRANIFTTGKDGLNENYDRDTVWYDDTHNNPQGIDASGTNLKVEWDFGGATITSVTSLQKADSFSKGDIDGGWVDFATGATGPGFIPFGATTEDQSDQEQFTQEVRLATDLEGPFNWQAGWFYFDSDLKVTSIDGFFGATDVTHKNETWAVFGQATYDVSDKLTLTGGLRYTDDEKGLDVGEQNVDGFAAVIGVASVQDYDPVRVQDDQVSWEVAANYDVDGDSSVFARIANGFRAQSIQARDVAFEGAPSVAEAETINSIEAGYKADLMEGRARLNAAVFYYVVDDMQLSAIGGANNGNSLMNADKGVGYGFEADLEFAATENLLLTGGIGYAKTELQDSTLATAPCGSGQCTVLDPLDANGNALLDGNPFQAAPEMTFNFTARYSYPLENGELYAFTDWVYTGETNLSLYEAVEFKTDGQYEGGLRTGWMNDTFDVALFGRNITDEENIKGFIDFNNNTGFVNEPTVWGVDFSVTL</sequence>
<reference evidence="16 17" key="1">
    <citation type="submission" date="2023-04" db="EMBL/GenBank/DDBJ databases">
        <title>Marinobulbifer ophiurae gen. nov., sp. Nov., isolate from tissue of brittle star Ophioplocus japonicus.</title>
        <authorList>
            <person name="Kawano K."/>
            <person name="Sawayama S."/>
            <person name="Nakagawa S."/>
        </authorList>
    </citation>
    <scope>NUCLEOTIDE SEQUENCE [LARGE SCALE GENOMIC DNA]</scope>
    <source>
        <strain evidence="16 17">NKW57</strain>
    </source>
</reference>
<dbReference type="PANTHER" id="PTHR32552:SF81">
    <property type="entry name" value="TONB-DEPENDENT OUTER MEMBRANE RECEPTOR"/>
    <property type="match status" value="1"/>
</dbReference>
<feature type="domain" description="TonB-dependent receptor plug" evidence="15">
    <location>
        <begin position="49"/>
        <end position="159"/>
    </location>
</feature>
<dbReference type="RefSeq" id="WP_285763484.1">
    <property type="nucleotide sequence ID" value="NZ_BSYJ01000002.1"/>
</dbReference>
<protein>
    <submittedName>
        <fullName evidence="16">TonB-dependent receptor</fullName>
    </submittedName>
</protein>
<proteinExistence type="inferred from homology"/>
<keyword evidence="2 11" id="KW-0813">Transport</keyword>
<organism evidence="16 17">
    <name type="scientific">Biformimicrobium ophioploci</name>
    <dbReference type="NCBI Taxonomy" id="3036711"/>
    <lineage>
        <taxon>Bacteria</taxon>
        <taxon>Pseudomonadati</taxon>
        <taxon>Pseudomonadota</taxon>
        <taxon>Gammaproteobacteria</taxon>
        <taxon>Cellvibrionales</taxon>
        <taxon>Microbulbiferaceae</taxon>
        <taxon>Biformimicrobium</taxon>
    </lineage>
</organism>
<evidence type="ECO:0000256" key="6">
    <source>
        <dbReference type="ARBA" id="ARBA00023004"/>
    </source>
</evidence>
<evidence type="ECO:0000256" key="1">
    <source>
        <dbReference type="ARBA" id="ARBA00004571"/>
    </source>
</evidence>
<name>A0ABQ6LXS4_9GAMM</name>
<evidence type="ECO:0000259" key="15">
    <source>
        <dbReference type="Pfam" id="PF07715"/>
    </source>
</evidence>
<comment type="caution">
    <text evidence="16">The sequence shown here is derived from an EMBL/GenBank/DDBJ whole genome shotgun (WGS) entry which is preliminary data.</text>
</comment>
<keyword evidence="9 11" id="KW-0472">Membrane</keyword>
<dbReference type="PANTHER" id="PTHR32552">
    <property type="entry name" value="FERRICHROME IRON RECEPTOR-RELATED"/>
    <property type="match status" value="1"/>
</dbReference>
<dbReference type="InterPro" id="IPR012910">
    <property type="entry name" value="Plug_dom"/>
</dbReference>
<evidence type="ECO:0000256" key="8">
    <source>
        <dbReference type="ARBA" id="ARBA00023077"/>
    </source>
</evidence>
<keyword evidence="3 11" id="KW-1134">Transmembrane beta strand</keyword>
<keyword evidence="16" id="KW-0675">Receptor</keyword>
<accession>A0ABQ6LXS4</accession>
<evidence type="ECO:0000256" key="2">
    <source>
        <dbReference type="ARBA" id="ARBA00022448"/>
    </source>
</evidence>
<dbReference type="InterPro" id="IPR000531">
    <property type="entry name" value="Beta-barrel_TonB"/>
</dbReference>
<evidence type="ECO:0000256" key="13">
    <source>
        <dbReference type="SAM" id="SignalP"/>
    </source>
</evidence>
<keyword evidence="5 11" id="KW-0812">Transmembrane</keyword>
<keyword evidence="13" id="KW-0732">Signal</keyword>
<dbReference type="Proteomes" id="UP001224392">
    <property type="component" value="Unassembled WGS sequence"/>
</dbReference>
<evidence type="ECO:0000256" key="5">
    <source>
        <dbReference type="ARBA" id="ARBA00022692"/>
    </source>
</evidence>
<evidence type="ECO:0000256" key="10">
    <source>
        <dbReference type="ARBA" id="ARBA00023237"/>
    </source>
</evidence>
<keyword evidence="4" id="KW-0410">Iron transport</keyword>
<evidence type="ECO:0000256" key="4">
    <source>
        <dbReference type="ARBA" id="ARBA00022496"/>
    </source>
</evidence>
<dbReference type="Pfam" id="PF00593">
    <property type="entry name" value="TonB_dep_Rec_b-barrel"/>
    <property type="match status" value="1"/>
</dbReference>
<keyword evidence="10 11" id="KW-0998">Cell outer membrane</keyword>
<evidence type="ECO:0000256" key="12">
    <source>
        <dbReference type="RuleBase" id="RU003357"/>
    </source>
</evidence>
<dbReference type="PROSITE" id="PS52016">
    <property type="entry name" value="TONB_DEPENDENT_REC_3"/>
    <property type="match status" value="1"/>
</dbReference>
<dbReference type="InterPro" id="IPR039426">
    <property type="entry name" value="TonB-dep_rcpt-like"/>
</dbReference>